<accession>A0A150X9W5</accession>
<organism evidence="1 2">
    <name type="scientific">Roseivirga spongicola</name>
    <dbReference type="NCBI Taxonomy" id="333140"/>
    <lineage>
        <taxon>Bacteria</taxon>
        <taxon>Pseudomonadati</taxon>
        <taxon>Bacteroidota</taxon>
        <taxon>Cytophagia</taxon>
        <taxon>Cytophagales</taxon>
        <taxon>Roseivirgaceae</taxon>
        <taxon>Roseivirga</taxon>
    </lineage>
</organism>
<keyword evidence="2" id="KW-1185">Reference proteome</keyword>
<gene>
    <name evidence="1" type="ORF">AWW68_19720</name>
</gene>
<evidence type="ECO:0000313" key="1">
    <source>
        <dbReference type="EMBL" id="KYG75529.1"/>
    </source>
</evidence>
<protein>
    <submittedName>
        <fullName evidence="1">Uncharacterized protein</fullName>
    </submittedName>
</protein>
<dbReference type="Proteomes" id="UP000075606">
    <property type="component" value="Unassembled WGS sequence"/>
</dbReference>
<name>A0A150X9W5_9BACT</name>
<dbReference type="AlphaFoldDB" id="A0A150X9W5"/>
<comment type="caution">
    <text evidence="1">The sequence shown here is derived from an EMBL/GenBank/DDBJ whole genome shotgun (WGS) entry which is preliminary data.</text>
</comment>
<dbReference type="EMBL" id="LRPC01000020">
    <property type="protein sequence ID" value="KYG75529.1"/>
    <property type="molecule type" value="Genomic_DNA"/>
</dbReference>
<sequence>MKESKMKTRKIQKTFKPNEVLHDEFNEFISMSLHGNYTEVYSGDYPIPDQMFKNKVRVTIEIFEAENKIG</sequence>
<proteinExistence type="predicted"/>
<reference evidence="1 2" key="1">
    <citation type="submission" date="2016-01" db="EMBL/GenBank/DDBJ databases">
        <title>Genome sequencing of Roseivirga spongicola UST030701-084.</title>
        <authorList>
            <person name="Selvaratnam C."/>
            <person name="Thevarajoo S."/>
            <person name="Goh K.M."/>
            <person name="Ee R."/>
            <person name="Chan K.-G."/>
            <person name="Chong C.S."/>
        </authorList>
    </citation>
    <scope>NUCLEOTIDE SEQUENCE [LARGE SCALE GENOMIC DNA]</scope>
    <source>
        <strain evidence="1 2">UST030701-084</strain>
    </source>
</reference>
<evidence type="ECO:0000313" key="2">
    <source>
        <dbReference type="Proteomes" id="UP000075606"/>
    </source>
</evidence>